<accession>A0A232FMT0</accession>
<reference evidence="1 2" key="1">
    <citation type="journal article" date="2017" name="Curr. Biol.">
        <title>The Evolution of Venom by Co-option of Single-Copy Genes.</title>
        <authorList>
            <person name="Martinson E.O."/>
            <person name="Mrinalini"/>
            <person name="Kelkar Y.D."/>
            <person name="Chang C.H."/>
            <person name="Werren J.H."/>
        </authorList>
    </citation>
    <scope>NUCLEOTIDE SEQUENCE [LARGE SCALE GENOMIC DNA]</scope>
    <source>
        <strain evidence="1 2">Alberta</strain>
        <tissue evidence="1">Whole body</tissue>
    </source>
</reference>
<name>A0A232FMT0_9HYME</name>
<comment type="caution">
    <text evidence="1">The sequence shown here is derived from an EMBL/GenBank/DDBJ whole genome shotgun (WGS) entry which is preliminary data.</text>
</comment>
<evidence type="ECO:0000313" key="1">
    <source>
        <dbReference type="EMBL" id="OXU31820.1"/>
    </source>
</evidence>
<dbReference type="EMBL" id="NNAY01000027">
    <property type="protein sequence ID" value="OXU31820.1"/>
    <property type="molecule type" value="Genomic_DNA"/>
</dbReference>
<protein>
    <submittedName>
        <fullName evidence="1">Uncharacterized protein</fullName>
    </submittedName>
</protein>
<organism evidence="1 2">
    <name type="scientific">Trichomalopsis sarcophagae</name>
    <dbReference type="NCBI Taxonomy" id="543379"/>
    <lineage>
        <taxon>Eukaryota</taxon>
        <taxon>Metazoa</taxon>
        <taxon>Ecdysozoa</taxon>
        <taxon>Arthropoda</taxon>
        <taxon>Hexapoda</taxon>
        <taxon>Insecta</taxon>
        <taxon>Pterygota</taxon>
        <taxon>Neoptera</taxon>
        <taxon>Endopterygota</taxon>
        <taxon>Hymenoptera</taxon>
        <taxon>Apocrita</taxon>
        <taxon>Proctotrupomorpha</taxon>
        <taxon>Chalcidoidea</taxon>
        <taxon>Pteromalidae</taxon>
        <taxon>Pteromalinae</taxon>
        <taxon>Trichomalopsis</taxon>
    </lineage>
</organism>
<sequence>MLKATFSYLERYLPLCSVYESFILGNLPPGEPRIPPMRDERPSGNDAMALAFALYRRVYALNYTCAKSIKVPSDKLFLLKYTIAVGLKGDRKLQQAQRSCPAEASSCKDLPFHVNKDRRIPSIPPDSPFQKYWLLSLLPSRKFILEARDCTSEQAQCGRPLAAAIARGDQRSVFLTELSCHTRNLVRMTLWDDQEMICGTKLFER</sequence>
<dbReference type="Proteomes" id="UP000215335">
    <property type="component" value="Unassembled WGS sequence"/>
</dbReference>
<keyword evidence="2" id="KW-1185">Reference proteome</keyword>
<evidence type="ECO:0000313" key="2">
    <source>
        <dbReference type="Proteomes" id="UP000215335"/>
    </source>
</evidence>
<dbReference type="AlphaFoldDB" id="A0A232FMT0"/>
<proteinExistence type="predicted"/>
<gene>
    <name evidence="1" type="ORF">TSAR_004048</name>
</gene>